<evidence type="ECO:0000256" key="2">
    <source>
        <dbReference type="SAM" id="Phobius"/>
    </source>
</evidence>
<evidence type="ECO:0000256" key="1">
    <source>
        <dbReference type="SAM" id="MobiDB-lite"/>
    </source>
</evidence>
<name>A0A075ANJ7_ROZAC</name>
<accession>A0A075ANJ7</accession>
<gene>
    <name evidence="3" type="ORF">O9G_003131</name>
</gene>
<organism evidence="3 4">
    <name type="scientific">Rozella allomycis (strain CSF55)</name>
    <dbReference type="NCBI Taxonomy" id="988480"/>
    <lineage>
        <taxon>Eukaryota</taxon>
        <taxon>Fungi</taxon>
        <taxon>Fungi incertae sedis</taxon>
        <taxon>Cryptomycota</taxon>
        <taxon>Cryptomycota incertae sedis</taxon>
        <taxon>Rozella</taxon>
    </lineage>
</organism>
<evidence type="ECO:0000313" key="3">
    <source>
        <dbReference type="EMBL" id="EPZ31409.1"/>
    </source>
</evidence>
<evidence type="ECO:0000313" key="4">
    <source>
        <dbReference type="Proteomes" id="UP000030755"/>
    </source>
</evidence>
<dbReference type="Proteomes" id="UP000030755">
    <property type="component" value="Unassembled WGS sequence"/>
</dbReference>
<sequence length="637" mass="72573">MILSKKSIFVILVLVSVTVITIAFSITRKKNVDDKRETERPVEGDGNNECQLIIRDIQGSTDDLDDLFLIIRDIQGSTRTDDLDDLSVSEISIKGGLDFENVEEPVEQPSHDQSTNNPLEQNEKHRQTGVKDFDEMAGDVPTTFDKPGSNDQENSKLIQQHLENIKSAKTQTLYREYYNKVELDLSPEDQNIFIKEYGLTKEHLLFPNKVLVTQRAIFRMLENYRLKEPIPFHFITEMISDGRGDLYALLETIRAISYKCPNCPIYGMVLHDHDDSIIQKSALDFYNVKAENFVETYSLESGVHSIRKLFFSNKPLGNPQNKKAQDVKAFYERLRIPNNGVLVTGPIFDKYLPTIRNFENYRKLGVKVISYVELDGGDGYICNVGAGQGIQNVGLYVPEYNFIAEDLEKPNILKWDLNQHAVYICYSSSKTLGFCDQLAVSLRKLHSMNKSLPQSIVVLANFFKSMETTDGLIKAKFPPMHATEMNLYVKKSGLFTGCTGDLSFLTAISLHKIPVYDRVGHKGQVYTMFANYCASLLGENAELTKWFKLKQDETFEAISTMSLDTLDKLKRDIVMLANDIKMNWNFYDNLYRHAMALTCTELSTLNYENGESINEFMNRVKMAIDSCTVEGIIEKVE</sequence>
<keyword evidence="2" id="KW-1133">Transmembrane helix</keyword>
<feature type="region of interest" description="Disordered" evidence="1">
    <location>
        <begin position="104"/>
        <end position="152"/>
    </location>
</feature>
<keyword evidence="2" id="KW-0812">Transmembrane</keyword>
<feature type="compositionally biased region" description="Basic and acidic residues" evidence="1">
    <location>
        <begin position="121"/>
        <end position="134"/>
    </location>
</feature>
<reference evidence="3 4" key="1">
    <citation type="journal article" date="2013" name="Curr. Biol.">
        <title>Shared signatures of parasitism and phylogenomics unite Cryptomycota and microsporidia.</title>
        <authorList>
            <person name="James T.Y."/>
            <person name="Pelin A."/>
            <person name="Bonen L."/>
            <person name="Ahrendt S."/>
            <person name="Sain D."/>
            <person name="Corradi N."/>
            <person name="Stajich J.E."/>
        </authorList>
    </citation>
    <scope>NUCLEOTIDE SEQUENCE [LARGE SCALE GENOMIC DNA]</scope>
    <source>
        <strain evidence="3 4">CSF55</strain>
    </source>
</reference>
<dbReference type="HOGENOM" id="CLU_429695_0_0_1"/>
<keyword evidence="2" id="KW-0472">Membrane</keyword>
<dbReference type="AlphaFoldDB" id="A0A075ANJ7"/>
<keyword evidence="4" id="KW-1185">Reference proteome</keyword>
<feature type="transmembrane region" description="Helical" evidence="2">
    <location>
        <begin position="7"/>
        <end position="26"/>
    </location>
</feature>
<proteinExistence type="predicted"/>
<feature type="compositionally biased region" description="Polar residues" evidence="1">
    <location>
        <begin position="111"/>
        <end position="120"/>
    </location>
</feature>
<dbReference type="EMBL" id="KE561226">
    <property type="protein sequence ID" value="EPZ31409.1"/>
    <property type="molecule type" value="Genomic_DNA"/>
</dbReference>
<protein>
    <submittedName>
        <fullName evidence="3">Uncharacterized protein</fullName>
    </submittedName>
</protein>